<keyword evidence="1" id="KW-0472">Membrane</keyword>
<comment type="caution">
    <text evidence="2">The sequence shown here is derived from an EMBL/GenBank/DDBJ whole genome shotgun (WGS) entry which is preliminary data.</text>
</comment>
<gene>
    <name evidence="2" type="ORF">Dsi01nite_013850</name>
</gene>
<evidence type="ECO:0000313" key="2">
    <source>
        <dbReference type="EMBL" id="GIG43344.1"/>
    </source>
</evidence>
<dbReference type="RefSeq" id="WP_203845211.1">
    <property type="nucleotide sequence ID" value="NZ_BAAAVW010000004.1"/>
</dbReference>
<feature type="transmembrane region" description="Helical" evidence="1">
    <location>
        <begin position="75"/>
        <end position="94"/>
    </location>
</feature>
<dbReference type="AlphaFoldDB" id="A0A919U5J5"/>
<dbReference type="Proteomes" id="UP000660611">
    <property type="component" value="Unassembled WGS sequence"/>
</dbReference>
<feature type="transmembrane region" description="Helical" evidence="1">
    <location>
        <begin position="23"/>
        <end position="45"/>
    </location>
</feature>
<evidence type="ECO:0000313" key="3">
    <source>
        <dbReference type="Proteomes" id="UP000660611"/>
    </source>
</evidence>
<keyword evidence="1" id="KW-0812">Transmembrane</keyword>
<name>A0A919U5J5_9ACTN</name>
<accession>A0A919U5J5</accession>
<feature type="transmembrane region" description="Helical" evidence="1">
    <location>
        <begin position="100"/>
        <end position="125"/>
    </location>
</feature>
<feature type="transmembrane region" description="Helical" evidence="1">
    <location>
        <begin position="137"/>
        <end position="159"/>
    </location>
</feature>
<evidence type="ECO:0000256" key="1">
    <source>
        <dbReference type="SAM" id="Phobius"/>
    </source>
</evidence>
<feature type="transmembrane region" description="Helical" evidence="1">
    <location>
        <begin position="51"/>
        <end position="70"/>
    </location>
</feature>
<organism evidence="2 3">
    <name type="scientific">Dactylosporangium siamense</name>
    <dbReference type="NCBI Taxonomy" id="685454"/>
    <lineage>
        <taxon>Bacteria</taxon>
        <taxon>Bacillati</taxon>
        <taxon>Actinomycetota</taxon>
        <taxon>Actinomycetes</taxon>
        <taxon>Micromonosporales</taxon>
        <taxon>Micromonosporaceae</taxon>
        <taxon>Dactylosporangium</taxon>
    </lineage>
</organism>
<keyword evidence="3" id="KW-1185">Reference proteome</keyword>
<keyword evidence="1" id="KW-1133">Transmembrane helix</keyword>
<proteinExistence type="predicted"/>
<sequence>MIEELQDALLARLGRLKDMLERAAAGPMLVRFMVFLLTLVSALVAFPADVILRPVALLFAAVLAALPALFPRTRLVGLAILLCVFGWLLGTYLYDQVITIPRLIALATVLYLTHSLAALAAALPYDAIVSPGVIVGWLLRAIAVVSAGAIVSVLLLAVVKAVIGPVFLVASLAGVVAAGALAWLITRKAS</sequence>
<reference evidence="2" key="1">
    <citation type="submission" date="2021-01" db="EMBL/GenBank/DDBJ databases">
        <title>Whole genome shotgun sequence of Dactylosporangium siamense NBRC 106093.</title>
        <authorList>
            <person name="Komaki H."/>
            <person name="Tamura T."/>
        </authorList>
    </citation>
    <scope>NUCLEOTIDE SEQUENCE</scope>
    <source>
        <strain evidence="2">NBRC 106093</strain>
    </source>
</reference>
<protein>
    <submittedName>
        <fullName evidence="2">Uncharacterized protein</fullName>
    </submittedName>
</protein>
<dbReference type="EMBL" id="BONQ01000022">
    <property type="protein sequence ID" value="GIG43344.1"/>
    <property type="molecule type" value="Genomic_DNA"/>
</dbReference>
<feature type="transmembrane region" description="Helical" evidence="1">
    <location>
        <begin position="165"/>
        <end position="185"/>
    </location>
</feature>